<accession>A0A7J0EEI1</accession>
<dbReference type="PANTHER" id="PTHR43327:SF31">
    <property type="entry name" value="HYPERSENSITIVE-INDUCED RESPONSE PROTEIN 2"/>
    <property type="match status" value="1"/>
</dbReference>
<evidence type="ECO:0000313" key="1">
    <source>
        <dbReference type="EMBL" id="GFY84914.1"/>
    </source>
</evidence>
<dbReference type="InterPro" id="IPR050710">
    <property type="entry name" value="Band7/mec-2_domain"/>
</dbReference>
<dbReference type="PANTHER" id="PTHR43327">
    <property type="entry name" value="STOMATIN-LIKE PROTEIN 2, MITOCHONDRIAL"/>
    <property type="match status" value="1"/>
</dbReference>
<proteinExistence type="predicted"/>
<dbReference type="Proteomes" id="UP000585474">
    <property type="component" value="Unassembled WGS sequence"/>
</dbReference>
<reference evidence="1 2" key="1">
    <citation type="submission" date="2019-07" db="EMBL/GenBank/DDBJ databases">
        <title>De Novo Assembly of kiwifruit Actinidia rufa.</title>
        <authorList>
            <person name="Sugita-Konishi S."/>
            <person name="Sato K."/>
            <person name="Mori E."/>
            <person name="Abe Y."/>
            <person name="Kisaki G."/>
            <person name="Hamano K."/>
            <person name="Suezawa K."/>
            <person name="Otani M."/>
            <person name="Fukuda T."/>
            <person name="Manabe T."/>
            <person name="Gomi K."/>
            <person name="Tabuchi M."/>
            <person name="Akimitsu K."/>
            <person name="Kataoka I."/>
        </authorList>
    </citation>
    <scope>NUCLEOTIDE SEQUENCE [LARGE SCALE GENOMIC DNA]</scope>
    <source>
        <strain evidence="2">cv. Fuchu</strain>
    </source>
</reference>
<comment type="caution">
    <text evidence="1">The sequence shown here is derived from an EMBL/GenBank/DDBJ whole genome shotgun (WGS) entry which is preliminary data.</text>
</comment>
<keyword evidence="2" id="KW-1185">Reference proteome</keyword>
<protein>
    <submittedName>
        <fullName evidence="1">SPFH/Band 7/PHB domain-containing membrane-associated protein family</fullName>
    </submittedName>
</protein>
<name>A0A7J0EEI1_9ERIC</name>
<dbReference type="SUPFAM" id="SSF117892">
    <property type="entry name" value="Band 7/SPFH domain"/>
    <property type="match status" value="1"/>
</dbReference>
<dbReference type="OrthoDB" id="434619at2759"/>
<dbReference type="AlphaFoldDB" id="A0A7J0EEI1"/>
<organism evidence="1 2">
    <name type="scientific">Actinidia rufa</name>
    <dbReference type="NCBI Taxonomy" id="165716"/>
    <lineage>
        <taxon>Eukaryota</taxon>
        <taxon>Viridiplantae</taxon>
        <taxon>Streptophyta</taxon>
        <taxon>Embryophyta</taxon>
        <taxon>Tracheophyta</taxon>
        <taxon>Spermatophyta</taxon>
        <taxon>Magnoliopsida</taxon>
        <taxon>eudicotyledons</taxon>
        <taxon>Gunneridae</taxon>
        <taxon>Pentapetalae</taxon>
        <taxon>asterids</taxon>
        <taxon>Ericales</taxon>
        <taxon>Actinidiaceae</taxon>
        <taxon>Actinidia</taxon>
    </lineage>
</organism>
<dbReference type="GO" id="GO:0005739">
    <property type="term" value="C:mitochondrion"/>
    <property type="evidence" value="ECO:0007669"/>
    <property type="project" value="TreeGrafter"/>
</dbReference>
<dbReference type="EMBL" id="BJWL01000003">
    <property type="protein sequence ID" value="GFY84914.1"/>
    <property type="molecule type" value="Genomic_DNA"/>
</dbReference>
<gene>
    <name evidence="1" type="ORF">Acr_03g0016880</name>
</gene>
<dbReference type="InterPro" id="IPR036013">
    <property type="entry name" value="Band_7/SPFH_dom_sf"/>
</dbReference>
<evidence type="ECO:0000313" key="2">
    <source>
        <dbReference type="Proteomes" id="UP000585474"/>
    </source>
</evidence>
<sequence>MGQAFGCIQVDESTVAVKEKCGKFDSELDPGCHCLPWCLCQRVAGKVSLRVQQLDVRFIRVSVSKKNWDSAFEEKNDMAKDVKDELDKTLIMDIEPDSDVKKAMNEKNAEAIKSAAKNEAEAEKISQIKPAKGEAKAEEISQIKRAEGEAEAEEISLIKRAEGEAEAEEISLIKRAEERAEAEKSHRSSEPRKG</sequence>